<organism evidence="3 4">
    <name type="scientific">Amycolatopsis tucumanensis</name>
    <dbReference type="NCBI Taxonomy" id="401106"/>
    <lineage>
        <taxon>Bacteria</taxon>
        <taxon>Bacillati</taxon>
        <taxon>Actinomycetota</taxon>
        <taxon>Actinomycetes</taxon>
        <taxon>Pseudonocardiales</taxon>
        <taxon>Pseudonocardiaceae</taxon>
        <taxon>Amycolatopsis</taxon>
    </lineage>
</organism>
<gene>
    <name evidence="3" type="ORF">GCM10022380_80840</name>
</gene>
<feature type="region of interest" description="Disordered" evidence="1">
    <location>
        <begin position="86"/>
        <end position="105"/>
    </location>
</feature>
<protein>
    <recommendedName>
        <fullName evidence="2">Helix-turn-helix domain-containing protein</fullName>
    </recommendedName>
</protein>
<dbReference type="Proteomes" id="UP001501624">
    <property type="component" value="Unassembled WGS sequence"/>
</dbReference>
<dbReference type="InterPro" id="IPR041657">
    <property type="entry name" value="HTH_17"/>
</dbReference>
<evidence type="ECO:0000259" key="2">
    <source>
        <dbReference type="Pfam" id="PF12728"/>
    </source>
</evidence>
<evidence type="ECO:0000313" key="3">
    <source>
        <dbReference type="EMBL" id="GAA3850557.1"/>
    </source>
</evidence>
<sequence>MTTTTNPGTSATNGPGPEHRGTTPAPPDASATAEPLLYTPAQAAEKLAVPESWLRRKAGLRVIPCTFLGKHLRFSEADLRAIVVNGSRPTGAQRRRTRRKRTRSL</sequence>
<dbReference type="RefSeq" id="WP_345075256.1">
    <property type="nucleotide sequence ID" value="NZ_BAABCM010000019.1"/>
</dbReference>
<feature type="compositionally biased region" description="Low complexity" evidence="1">
    <location>
        <begin position="1"/>
        <end position="16"/>
    </location>
</feature>
<feature type="domain" description="Helix-turn-helix" evidence="2">
    <location>
        <begin position="37"/>
        <end position="81"/>
    </location>
</feature>
<proteinExistence type="predicted"/>
<dbReference type="EMBL" id="BAABCM010000019">
    <property type="protein sequence ID" value="GAA3850557.1"/>
    <property type="molecule type" value="Genomic_DNA"/>
</dbReference>
<dbReference type="Pfam" id="PF12728">
    <property type="entry name" value="HTH_17"/>
    <property type="match status" value="1"/>
</dbReference>
<evidence type="ECO:0000256" key="1">
    <source>
        <dbReference type="SAM" id="MobiDB-lite"/>
    </source>
</evidence>
<reference evidence="4" key="1">
    <citation type="journal article" date="2019" name="Int. J. Syst. Evol. Microbiol.">
        <title>The Global Catalogue of Microorganisms (GCM) 10K type strain sequencing project: providing services to taxonomists for standard genome sequencing and annotation.</title>
        <authorList>
            <consortium name="The Broad Institute Genomics Platform"/>
            <consortium name="The Broad Institute Genome Sequencing Center for Infectious Disease"/>
            <person name="Wu L."/>
            <person name="Ma J."/>
        </authorList>
    </citation>
    <scope>NUCLEOTIDE SEQUENCE [LARGE SCALE GENOMIC DNA]</scope>
    <source>
        <strain evidence="4">JCM 17017</strain>
    </source>
</reference>
<evidence type="ECO:0000313" key="4">
    <source>
        <dbReference type="Proteomes" id="UP001501624"/>
    </source>
</evidence>
<feature type="region of interest" description="Disordered" evidence="1">
    <location>
        <begin position="1"/>
        <end position="33"/>
    </location>
</feature>
<feature type="compositionally biased region" description="Basic residues" evidence="1">
    <location>
        <begin position="93"/>
        <end position="105"/>
    </location>
</feature>
<comment type="caution">
    <text evidence="3">The sequence shown here is derived from an EMBL/GenBank/DDBJ whole genome shotgun (WGS) entry which is preliminary data.</text>
</comment>
<accession>A0ABP7JPN1</accession>
<keyword evidence="4" id="KW-1185">Reference proteome</keyword>
<name>A0ABP7JPN1_9PSEU</name>